<keyword evidence="3" id="KW-1185">Reference proteome</keyword>
<keyword evidence="1" id="KW-1133">Transmembrane helix</keyword>
<dbReference type="AlphaFoldDB" id="A0A841PP80"/>
<feature type="transmembrane region" description="Helical" evidence="1">
    <location>
        <begin position="6"/>
        <end position="26"/>
    </location>
</feature>
<name>A0A841PP80_9BACL</name>
<evidence type="ECO:0000313" key="3">
    <source>
        <dbReference type="Proteomes" id="UP000568839"/>
    </source>
</evidence>
<dbReference type="RefSeq" id="WP_184402937.1">
    <property type="nucleotide sequence ID" value="NZ_JACHHJ010000001.1"/>
</dbReference>
<keyword evidence="1" id="KW-0812">Transmembrane</keyword>
<feature type="transmembrane region" description="Helical" evidence="1">
    <location>
        <begin position="33"/>
        <end position="51"/>
    </location>
</feature>
<evidence type="ECO:0000256" key="1">
    <source>
        <dbReference type="SAM" id="Phobius"/>
    </source>
</evidence>
<protein>
    <submittedName>
        <fullName evidence="2">Uncharacterized protein</fullName>
    </submittedName>
</protein>
<keyword evidence="1" id="KW-0472">Membrane</keyword>
<accession>A0A841PP80</accession>
<sequence length="70" mass="7818">MDYIIFVSGAAFFGLGFILLLLLLYFKKKLTAPFVFMGIGVVLCFIGLIIAEPLTEEAFPNQTSTLDIRR</sequence>
<dbReference type="EMBL" id="JACHHJ010000001">
    <property type="protein sequence ID" value="MBB6449006.1"/>
    <property type="molecule type" value="Genomic_DNA"/>
</dbReference>
<reference evidence="2 3" key="1">
    <citation type="submission" date="2020-08" db="EMBL/GenBank/DDBJ databases">
        <title>Genomic Encyclopedia of Type Strains, Phase IV (KMG-IV): sequencing the most valuable type-strain genomes for metagenomic binning, comparative biology and taxonomic classification.</title>
        <authorList>
            <person name="Goeker M."/>
        </authorList>
    </citation>
    <scope>NUCLEOTIDE SEQUENCE [LARGE SCALE GENOMIC DNA]</scope>
    <source>
        <strain evidence="2 3">DSM 21769</strain>
    </source>
</reference>
<proteinExistence type="predicted"/>
<dbReference type="Proteomes" id="UP000568839">
    <property type="component" value="Unassembled WGS sequence"/>
</dbReference>
<evidence type="ECO:0000313" key="2">
    <source>
        <dbReference type="EMBL" id="MBB6449006.1"/>
    </source>
</evidence>
<gene>
    <name evidence="2" type="ORF">HNR44_000955</name>
</gene>
<comment type="caution">
    <text evidence="2">The sequence shown here is derived from an EMBL/GenBank/DDBJ whole genome shotgun (WGS) entry which is preliminary data.</text>
</comment>
<organism evidence="2 3">
    <name type="scientific">Geomicrobium halophilum</name>
    <dbReference type="NCBI Taxonomy" id="549000"/>
    <lineage>
        <taxon>Bacteria</taxon>
        <taxon>Bacillati</taxon>
        <taxon>Bacillota</taxon>
        <taxon>Bacilli</taxon>
        <taxon>Bacillales</taxon>
        <taxon>Geomicrobium</taxon>
    </lineage>
</organism>